<evidence type="ECO:0000313" key="4">
    <source>
        <dbReference type="Proteomes" id="UP000712007"/>
    </source>
</evidence>
<dbReference type="EMBL" id="JADIMV010000149">
    <property type="protein sequence ID" value="MBO8440727.1"/>
    <property type="molecule type" value="Genomic_DNA"/>
</dbReference>
<keyword evidence="1 3" id="KW-0436">Ligase</keyword>
<reference evidence="3" key="2">
    <citation type="journal article" date="2021" name="PeerJ">
        <title>Extensive microbial diversity within the chicken gut microbiome revealed by metagenomics and culture.</title>
        <authorList>
            <person name="Gilroy R."/>
            <person name="Ravi A."/>
            <person name="Getino M."/>
            <person name="Pursley I."/>
            <person name="Horton D.L."/>
            <person name="Alikhan N.F."/>
            <person name="Baker D."/>
            <person name="Gharbi K."/>
            <person name="Hall N."/>
            <person name="Watson M."/>
            <person name="Adriaenssens E.M."/>
            <person name="Foster-Nyarko E."/>
            <person name="Jarju S."/>
            <person name="Secka A."/>
            <person name="Antonio M."/>
            <person name="Oren A."/>
            <person name="Chaudhuri R.R."/>
            <person name="La Ragione R."/>
            <person name="Hildebrand F."/>
            <person name="Pallen M.J."/>
        </authorList>
    </citation>
    <scope>NUCLEOTIDE SEQUENCE</scope>
    <source>
        <strain evidence="3">3924</strain>
    </source>
</reference>
<dbReference type="PROSITE" id="PS51733">
    <property type="entry name" value="BPL_LPL_CATALYTIC"/>
    <property type="match status" value="1"/>
</dbReference>
<dbReference type="Gene3D" id="3.30.930.10">
    <property type="entry name" value="Bira Bifunctional Protein, Domain 2"/>
    <property type="match status" value="1"/>
</dbReference>
<comment type="caution">
    <text evidence="3">The sequence shown here is derived from an EMBL/GenBank/DDBJ whole genome shotgun (WGS) entry which is preliminary data.</text>
</comment>
<dbReference type="InterPro" id="IPR004408">
    <property type="entry name" value="Biotin_CoA_COase_ligase"/>
</dbReference>
<dbReference type="PANTHER" id="PTHR12835">
    <property type="entry name" value="BIOTIN PROTEIN LIGASE"/>
    <property type="match status" value="1"/>
</dbReference>
<dbReference type="InterPro" id="IPR004143">
    <property type="entry name" value="BPL_LPL_catalytic"/>
</dbReference>
<dbReference type="InterPro" id="IPR045864">
    <property type="entry name" value="aa-tRNA-synth_II/BPL/LPL"/>
</dbReference>
<name>A0A940DMX1_9BACT</name>
<dbReference type="GO" id="GO:0005737">
    <property type="term" value="C:cytoplasm"/>
    <property type="evidence" value="ECO:0007669"/>
    <property type="project" value="TreeGrafter"/>
</dbReference>
<sequence>MDNSLLIHLAETSSTSECLKGHGLPHGLCVWADFQTAGRGQGSNRWESSPGENLLFSLLLHPAKITPDRQFVLTEIVTTAMHRVLQPLVSTEISVKWPNDIYAGNGKLCGILIENTLLGNRWENAVIGIGLNVNQTIFRSDAPNPVSLRSIAGREFCRNALLVSLVDSILETYESYDDSSRSALHSSYMSRLYRRDGFFPYETADGERFTARIDSIDDMGLLTLVTPDGLRRTFMFKEVRHIL</sequence>
<dbReference type="CDD" id="cd16442">
    <property type="entry name" value="BPL"/>
    <property type="match status" value="1"/>
</dbReference>
<evidence type="ECO:0000313" key="3">
    <source>
        <dbReference type="EMBL" id="MBO8440727.1"/>
    </source>
</evidence>
<gene>
    <name evidence="3" type="ORF">IAC51_08790</name>
</gene>
<dbReference type="EC" id="6.3.4.15" evidence="3"/>
<dbReference type="Proteomes" id="UP000712007">
    <property type="component" value="Unassembled WGS sequence"/>
</dbReference>
<dbReference type="AlphaFoldDB" id="A0A940DMX1"/>
<evidence type="ECO:0000256" key="1">
    <source>
        <dbReference type="ARBA" id="ARBA00022598"/>
    </source>
</evidence>
<dbReference type="Pfam" id="PF03099">
    <property type="entry name" value="BPL_LplA_LipB"/>
    <property type="match status" value="1"/>
</dbReference>
<proteinExistence type="predicted"/>
<feature type="domain" description="BPL/LPL catalytic" evidence="2">
    <location>
        <begin position="1"/>
        <end position="177"/>
    </location>
</feature>
<reference evidence="3" key="1">
    <citation type="submission" date="2020-10" db="EMBL/GenBank/DDBJ databases">
        <authorList>
            <person name="Gilroy R."/>
        </authorList>
    </citation>
    <scope>NUCLEOTIDE SEQUENCE</scope>
    <source>
        <strain evidence="3">3924</strain>
    </source>
</reference>
<dbReference type="SUPFAM" id="SSF55681">
    <property type="entry name" value="Class II aaRS and biotin synthetases"/>
    <property type="match status" value="1"/>
</dbReference>
<protein>
    <submittedName>
        <fullName evidence="3">Biotin--[acetyl-CoA-carboxylase] ligase</fullName>
        <ecNumber evidence="3">6.3.4.15</ecNumber>
    </submittedName>
</protein>
<accession>A0A940DMX1</accession>
<dbReference type="NCBIfam" id="TIGR00121">
    <property type="entry name" value="birA_ligase"/>
    <property type="match status" value="1"/>
</dbReference>
<evidence type="ECO:0000259" key="2">
    <source>
        <dbReference type="PROSITE" id="PS51733"/>
    </source>
</evidence>
<dbReference type="GO" id="GO:0004077">
    <property type="term" value="F:biotin--[biotin carboxyl-carrier protein] ligase activity"/>
    <property type="evidence" value="ECO:0007669"/>
    <property type="project" value="UniProtKB-EC"/>
</dbReference>
<organism evidence="3 4">
    <name type="scientific">Candidatus Aphodosoma intestinipullorum</name>
    <dbReference type="NCBI Taxonomy" id="2840674"/>
    <lineage>
        <taxon>Bacteria</taxon>
        <taxon>Pseudomonadati</taxon>
        <taxon>Bacteroidota</taxon>
        <taxon>Bacteroidia</taxon>
        <taxon>Bacteroidales</taxon>
        <taxon>Candidatus Aphodosoma</taxon>
    </lineage>
</organism>
<dbReference type="PANTHER" id="PTHR12835:SF5">
    <property type="entry name" value="BIOTIN--PROTEIN LIGASE"/>
    <property type="match status" value="1"/>
</dbReference>